<dbReference type="PROSITE" id="PS01095">
    <property type="entry name" value="GH18_1"/>
    <property type="match status" value="1"/>
</dbReference>
<dbReference type="InterPro" id="IPR017853">
    <property type="entry name" value="GH"/>
</dbReference>
<dbReference type="EMBL" id="AP028213">
    <property type="protein sequence ID" value="BEI89339.1"/>
    <property type="molecule type" value="Genomic_DNA"/>
</dbReference>
<dbReference type="SUPFAM" id="SSF51445">
    <property type="entry name" value="(Trans)glycosidases"/>
    <property type="match status" value="1"/>
</dbReference>
<sequence>MLLPTLTTLLSLACASAAVVKRGFEAPHYSVYLNDEFTYDSWPGPDKIKPYNRALMAFWQTDGAVATPASWQSFTDEQRQTILTAYHGAGIALMVSAFGDAVATAQGIAAWVKKYAVDGVDIDLEDFNPLQNERDFSLDWLTKFHTELAAQLPGAPISSTPTAWMYGSVFGSADSVYCKLQAAVGDKISWYQLQLYNGQKGAWNTCENTLWNSSDPAFLSLGQIATMCNIPQSSITVGRLWDPADLATPDSQDQIPAPADNGACIAQAKAHGYPGTGMMVWSAHKNNWDGANNYLAGTLAGIESAPPVSSAANSSPSAASPSSSGNAASGISSASHSAGQSTGSAAVASAKASTSGSAAAAGTSQGTPASSAATKVAVPAAALAVAALALLV</sequence>
<name>A0AA48I482_9TREE</name>
<evidence type="ECO:0000256" key="2">
    <source>
        <dbReference type="SAM" id="SignalP"/>
    </source>
</evidence>
<dbReference type="GO" id="GO:0005975">
    <property type="term" value="P:carbohydrate metabolic process"/>
    <property type="evidence" value="ECO:0007669"/>
    <property type="project" value="InterPro"/>
</dbReference>
<feature type="signal peptide" evidence="2">
    <location>
        <begin position="1"/>
        <end position="17"/>
    </location>
</feature>
<dbReference type="Proteomes" id="UP001233271">
    <property type="component" value="Chromosome 2"/>
</dbReference>
<dbReference type="AlphaFoldDB" id="A0AA48I482"/>
<dbReference type="KEGG" id="ccac:CcaHIS019_0207010"/>
<evidence type="ECO:0000313" key="3">
    <source>
        <dbReference type="EMBL" id="BEI89339.1"/>
    </source>
</evidence>
<gene>
    <name evidence="3" type="ORF">CcaverHIS019_0207010</name>
</gene>
<feature type="region of interest" description="Disordered" evidence="1">
    <location>
        <begin position="306"/>
        <end position="340"/>
    </location>
</feature>
<organism evidence="3 4">
    <name type="scientific">Cutaneotrichosporon cavernicola</name>
    <dbReference type="NCBI Taxonomy" id="279322"/>
    <lineage>
        <taxon>Eukaryota</taxon>
        <taxon>Fungi</taxon>
        <taxon>Dikarya</taxon>
        <taxon>Basidiomycota</taxon>
        <taxon>Agaricomycotina</taxon>
        <taxon>Tremellomycetes</taxon>
        <taxon>Trichosporonales</taxon>
        <taxon>Trichosporonaceae</taxon>
        <taxon>Cutaneotrichosporon</taxon>
    </lineage>
</organism>
<dbReference type="GeneID" id="85493210"/>
<feature type="chain" id="PRO_5041429166" description="Chitinase" evidence="2">
    <location>
        <begin position="18"/>
        <end position="392"/>
    </location>
</feature>
<keyword evidence="4" id="KW-1185">Reference proteome</keyword>
<reference evidence="3" key="1">
    <citation type="journal article" date="2023" name="BMC Genomics">
        <title>Chromosome-level genome assemblies of Cutaneotrichosporon spp. (Trichosporonales, Basidiomycota) reveal imbalanced evolution between nucleotide sequences and chromosome synteny.</title>
        <authorList>
            <person name="Kobayashi Y."/>
            <person name="Kayamori A."/>
            <person name="Aoki K."/>
            <person name="Shiwa Y."/>
            <person name="Matsutani M."/>
            <person name="Fujita N."/>
            <person name="Sugita T."/>
            <person name="Iwasaki W."/>
            <person name="Tanaka N."/>
            <person name="Takashima M."/>
        </authorList>
    </citation>
    <scope>NUCLEOTIDE SEQUENCE</scope>
    <source>
        <strain evidence="3">HIS019</strain>
    </source>
</reference>
<dbReference type="GO" id="GO:0004553">
    <property type="term" value="F:hydrolase activity, hydrolyzing O-glycosyl compounds"/>
    <property type="evidence" value="ECO:0007669"/>
    <property type="project" value="InterPro"/>
</dbReference>
<dbReference type="Gene3D" id="3.20.20.80">
    <property type="entry name" value="Glycosidases"/>
    <property type="match status" value="1"/>
</dbReference>
<keyword evidence="2" id="KW-0732">Signal</keyword>
<dbReference type="InterPro" id="IPR001579">
    <property type="entry name" value="Glyco_hydro_18_chit_AS"/>
</dbReference>
<evidence type="ECO:0000313" key="4">
    <source>
        <dbReference type="Proteomes" id="UP001233271"/>
    </source>
</evidence>
<dbReference type="RefSeq" id="XP_060454605.1">
    <property type="nucleotide sequence ID" value="XM_060597742.1"/>
</dbReference>
<evidence type="ECO:0008006" key="5">
    <source>
        <dbReference type="Google" id="ProtNLM"/>
    </source>
</evidence>
<proteinExistence type="predicted"/>
<accession>A0AA48I482</accession>
<evidence type="ECO:0000256" key="1">
    <source>
        <dbReference type="SAM" id="MobiDB-lite"/>
    </source>
</evidence>
<protein>
    <recommendedName>
        <fullName evidence="5">Chitinase</fullName>
    </recommendedName>
</protein>